<reference evidence="8" key="1">
    <citation type="journal article" date="2023" name="Commun. Biol.">
        <title>Genome analysis of Parmales, the sister group of diatoms, reveals the evolutionary specialization of diatoms from phago-mixotrophs to photoautotrophs.</title>
        <authorList>
            <person name="Ban H."/>
            <person name="Sato S."/>
            <person name="Yoshikawa S."/>
            <person name="Yamada K."/>
            <person name="Nakamura Y."/>
            <person name="Ichinomiya M."/>
            <person name="Sato N."/>
            <person name="Blanc-Mathieu R."/>
            <person name="Endo H."/>
            <person name="Kuwata A."/>
            <person name="Ogata H."/>
        </authorList>
    </citation>
    <scope>NUCLEOTIDE SEQUENCE [LARGE SCALE GENOMIC DNA]</scope>
</reference>
<feature type="transmembrane region" description="Helical" evidence="6">
    <location>
        <begin position="224"/>
        <end position="242"/>
    </location>
</feature>
<feature type="transmembrane region" description="Helical" evidence="6">
    <location>
        <begin position="435"/>
        <end position="455"/>
    </location>
</feature>
<evidence type="ECO:0000256" key="6">
    <source>
        <dbReference type="SAM" id="Phobius"/>
    </source>
</evidence>
<feature type="transmembrane region" description="Helical" evidence="6">
    <location>
        <begin position="9"/>
        <end position="30"/>
    </location>
</feature>
<protein>
    <recommendedName>
        <fullName evidence="9">EamA domain-containing protein</fullName>
    </recommendedName>
</protein>
<proteinExistence type="predicted"/>
<feature type="transmembrane region" description="Helical" evidence="6">
    <location>
        <begin position="467"/>
        <end position="484"/>
    </location>
</feature>
<evidence type="ECO:0000313" key="8">
    <source>
        <dbReference type="Proteomes" id="UP001165065"/>
    </source>
</evidence>
<evidence type="ECO:0000256" key="1">
    <source>
        <dbReference type="ARBA" id="ARBA00004141"/>
    </source>
</evidence>
<accession>A0A9W7GBQ6</accession>
<feature type="transmembrane region" description="Helical" evidence="6">
    <location>
        <begin position="286"/>
        <end position="306"/>
    </location>
</feature>
<dbReference type="OrthoDB" id="1436450at2759"/>
<name>A0A9W7GBQ6_9STRA</name>
<feature type="compositionally biased region" description="Basic and acidic residues" evidence="5">
    <location>
        <begin position="330"/>
        <end position="342"/>
    </location>
</feature>
<evidence type="ECO:0000256" key="5">
    <source>
        <dbReference type="SAM" id="MobiDB-lite"/>
    </source>
</evidence>
<dbReference type="Proteomes" id="UP001165065">
    <property type="component" value="Unassembled WGS sequence"/>
</dbReference>
<dbReference type="EMBL" id="BRYA01000145">
    <property type="protein sequence ID" value="GMI41245.1"/>
    <property type="molecule type" value="Genomic_DNA"/>
</dbReference>
<evidence type="ECO:0008006" key="9">
    <source>
        <dbReference type="Google" id="ProtNLM"/>
    </source>
</evidence>
<comment type="caution">
    <text evidence="7">The sequence shown here is derived from an EMBL/GenBank/DDBJ whole genome shotgun (WGS) entry which is preliminary data.</text>
</comment>
<dbReference type="GO" id="GO:0016020">
    <property type="term" value="C:membrane"/>
    <property type="evidence" value="ECO:0007669"/>
    <property type="project" value="UniProtKB-SubCell"/>
</dbReference>
<feature type="transmembrane region" description="Helical" evidence="6">
    <location>
        <begin position="407"/>
        <end position="423"/>
    </location>
</feature>
<keyword evidence="8" id="KW-1185">Reference proteome</keyword>
<sequence>MLTPYNQGLLYLLLVNLLWSISSLITQLMFTRSTFTSPYYLTAFVTGMFTVLIKGEEWRKLWRVIKGGEVCKNMRDTQIDGGYKGGVSTGGVSTDSNGGIPSVTIPDVDIQSDDSDLLLSSSTSPSLSLRILHLYTSTPEISVALYLAPIWFGTNYLYYTSLLYTTLTASTVLSTMSGPFTYLLEIFVNYYTTERNIESNITPPTPEAEEETWGDRVVKRVRKYGKLIGVVVTFTASAYVASLDRNKSNNDGGNQLDDDGDDFSSYNTTGGTEEGEKEEGVGGGEILGDLFGTLSAFGYAVYTVYIKRYITTSSSSNEDDEDGGGGFDSKGGEYEPVEERDSIDSCVEISEDTIPRTLFGKNKGYRERMATDMRLVLGYMGLINLLGLTVLTGILTAAGVVEGIDKLGITWSVLGGVTFVGLLDNVLSDLLWAKAVLMTSPTVATVALSLTVPMAVGGDVVMGREVGWERVGGAVGVVVGFLFVNL</sequence>
<gene>
    <name evidence="7" type="ORF">TrCOL_g13431</name>
</gene>
<evidence type="ECO:0000256" key="2">
    <source>
        <dbReference type="ARBA" id="ARBA00022692"/>
    </source>
</evidence>
<feature type="region of interest" description="Disordered" evidence="5">
    <location>
        <begin position="314"/>
        <end position="342"/>
    </location>
</feature>
<evidence type="ECO:0000313" key="7">
    <source>
        <dbReference type="EMBL" id="GMI41245.1"/>
    </source>
</evidence>
<feature type="transmembrane region" description="Helical" evidence="6">
    <location>
        <begin position="376"/>
        <end position="401"/>
    </location>
</feature>
<keyword evidence="3 6" id="KW-1133">Transmembrane helix</keyword>
<evidence type="ECO:0000256" key="4">
    <source>
        <dbReference type="ARBA" id="ARBA00023136"/>
    </source>
</evidence>
<keyword evidence="2 6" id="KW-0812">Transmembrane</keyword>
<keyword evidence="4 6" id="KW-0472">Membrane</keyword>
<dbReference type="PANTHER" id="PTHR23051">
    <property type="entry name" value="SOLUTE CARRIER FAMILY 35, MEMBER F5"/>
    <property type="match status" value="1"/>
</dbReference>
<feature type="region of interest" description="Disordered" evidence="5">
    <location>
        <begin position="247"/>
        <end position="283"/>
    </location>
</feature>
<organism evidence="7 8">
    <name type="scientific">Triparma columacea</name>
    <dbReference type="NCBI Taxonomy" id="722753"/>
    <lineage>
        <taxon>Eukaryota</taxon>
        <taxon>Sar</taxon>
        <taxon>Stramenopiles</taxon>
        <taxon>Ochrophyta</taxon>
        <taxon>Bolidophyceae</taxon>
        <taxon>Parmales</taxon>
        <taxon>Triparmaceae</taxon>
        <taxon>Triparma</taxon>
    </lineage>
</organism>
<dbReference type="AlphaFoldDB" id="A0A9W7GBQ6"/>
<feature type="transmembrane region" description="Helical" evidence="6">
    <location>
        <begin position="36"/>
        <end position="53"/>
    </location>
</feature>
<comment type="subcellular location">
    <subcellularLocation>
        <location evidence="1">Membrane</location>
        <topology evidence="1">Multi-pass membrane protein</topology>
    </subcellularLocation>
</comment>
<dbReference type="PANTHER" id="PTHR23051:SF0">
    <property type="entry name" value="SOLUTE CARRIER FAMILY 35 MEMBER F5"/>
    <property type="match status" value="1"/>
</dbReference>
<evidence type="ECO:0000256" key="3">
    <source>
        <dbReference type="ARBA" id="ARBA00022989"/>
    </source>
</evidence>